<dbReference type="GO" id="GO:0009103">
    <property type="term" value="P:lipopolysaccharide biosynthetic process"/>
    <property type="evidence" value="ECO:0007669"/>
    <property type="project" value="TreeGrafter"/>
</dbReference>
<dbReference type="SUPFAM" id="SSF53756">
    <property type="entry name" value="UDP-Glycosyltransferase/glycogen phosphorylase"/>
    <property type="match status" value="1"/>
</dbReference>
<dbReference type="PANTHER" id="PTHR46401">
    <property type="entry name" value="GLYCOSYLTRANSFERASE WBBK-RELATED"/>
    <property type="match status" value="1"/>
</dbReference>
<comment type="caution">
    <text evidence="4">The sequence shown here is derived from an EMBL/GenBank/DDBJ whole genome shotgun (WGS) entry which is preliminary data.</text>
</comment>
<dbReference type="CDD" id="cd03809">
    <property type="entry name" value="GT4_MtfB-like"/>
    <property type="match status" value="1"/>
</dbReference>
<dbReference type="InterPro" id="IPR001296">
    <property type="entry name" value="Glyco_trans_1"/>
</dbReference>
<dbReference type="Pfam" id="PF13439">
    <property type="entry name" value="Glyco_transf_4"/>
    <property type="match status" value="1"/>
</dbReference>
<name>R7ZN57_9BACT</name>
<dbReference type="Gene3D" id="3.40.50.2000">
    <property type="entry name" value="Glycogen Phosphorylase B"/>
    <property type="match status" value="2"/>
</dbReference>
<evidence type="ECO:0000256" key="1">
    <source>
        <dbReference type="ARBA" id="ARBA00022679"/>
    </source>
</evidence>
<dbReference type="EMBL" id="AQHR01000104">
    <property type="protein sequence ID" value="EON75536.1"/>
    <property type="molecule type" value="Genomic_DNA"/>
</dbReference>
<keyword evidence="5" id="KW-1185">Reference proteome</keyword>
<evidence type="ECO:0000259" key="3">
    <source>
        <dbReference type="Pfam" id="PF13439"/>
    </source>
</evidence>
<evidence type="ECO:0000259" key="2">
    <source>
        <dbReference type="Pfam" id="PF00534"/>
    </source>
</evidence>
<proteinExistence type="predicted"/>
<gene>
    <name evidence="4" type="ORF">ADIS_3939</name>
</gene>
<dbReference type="STRING" id="1232681.ADIS_3939"/>
<evidence type="ECO:0000313" key="5">
    <source>
        <dbReference type="Proteomes" id="UP000013909"/>
    </source>
</evidence>
<protein>
    <submittedName>
        <fullName evidence="4">Glycosyl transferase, group 1</fullName>
    </submittedName>
</protein>
<dbReference type="RefSeq" id="WP_010856066.1">
    <property type="nucleotide sequence ID" value="NZ_AQHR01000104.1"/>
</dbReference>
<dbReference type="Proteomes" id="UP000013909">
    <property type="component" value="Unassembled WGS sequence"/>
</dbReference>
<dbReference type="OrthoDB" id="9801609at2"/>
<dbReference type="InterPro" id="IPR028098">
    <property type="entry name" value="Glyco_trans_4-like_N"/>
</dbReference>
<sequence>MGKLRVGFDCRDLFIAQTGTRTFSEELLDEIRKDPMVELVPLSPSGVILPKGLVSKAFAHIQFIVWKVFLLPLMARQTKVDFLICPDYVAPFWFLGRIKTLPVFHGCNIWELPQNYNSVWRLYFSFLARLGQRRAFRVLTVSSFSKRKLTEVLGIPASRITVMPIGAKTLEKAADRSDNAERPLSGEYILHVGVLDKRKNLPALIKAFSLLPDQQLHLVLVGGRPSKIFMDSYPEIQATVDELNLTDRVHLMGYVSDDRLPLFYKHAKAYVFPSVYEGFGIPVLEAFQYHLPLAASGSASLPEVVGTGGMLFDPGDIKQMAGVIERLLALTPVELDLLRCGQMKALSHYSWPNAWNTVKEVMNGK</sequence>
<accession>R7ZN57</accession>
<reference evidence="4 5" key="1">
    <citation type="submission" date="2013-02" db="EMBL/GenBank/DDBJ databases">
        <title>A novel strain isolated from Lonar lake, Maharashtra, India.</title>
        <authorList>
            <person name="Singh A."/>
        </authorList>
    </citation>
    <scope>NUCLEOTIDE SEQUENCE [LARGE SCALE GENOMIC DNA]</scope>
    <source>
        <strain evidence="4 5">AK24</strain>
    </source>
</reference>
<keyword evidence="1 4" id="KW-0808">Transferase</keyword>
<dbReference type="GO" id="GO:0016757">
    <property type="term" value="F:glycosyltransferase activity"/>
    <property type="evidence" value="ECO:0007669"/>
    <property type="project" value="InterPro"/>
</dbReference>
<organism evidence="4 5">
    <name type="scientific">Lunatimonas lonarensis</name>
    <dbReference type="NCBI Taxonomy" id="1232681"/>
    <lineage>
        <taxon>Bacteria</taxon>
        <taxon>Pseudomonadati</taxon>
        <taxon>Bacteroidota</taxon>
        <taxon>Cytophagia</taxon>
        <taxon>Cytophagales</taxon>
        <taxon>Cyclobacteriaceae</taxon>
    </lineage>
</organism>
<feature type="domain" description="Glycosyl transferase family 1" evidence="2">
    <location>
        <begin position="183"/>
        <end position="330"/>
    </location>
</feature>
<feature type="domain" description="Glycosyltransferase subfamily 4-like N-terminal" evidence="3">
    <location>
        <begin position="52"/>
        <end position="166"/>
    </location>
</feature>
<evidence type="ECO:0000313" key="4">
    <source>
        <dbReference type="EMBL" id="EON75536.1"/>
    </source>
</evidence>
<dbReference type="PANTHER" id="PTHR46401:SF2">
    <property type="entry name" value="GLYCOSYLTRANSFERASE WBBK-RELATED"/>
    <property type="match status" value="1"/>
</dbReference>
<dbReference type="AlphaFoldDB" id="R7ZN57"/>
<dbReference type="Pfam" id="PF00534">
    <property type="entry name" value="Glycos_transf_1"/>
    <property type="match status" value="1"/>
</dbReference>